<feature type="compositionally biased region" description="Low complexity" evidence="1">
    <location>
        <begin position="173"/>
        <end position="204"/>
    </location>
</feature>
<dbReference type="Proteomes" id="UP000266841">
    <property type="component" value="Unassembled WGS sequence"/>
</dbReference>
<feature type="region of interest" description="Disordered" evidence="1">
    <location>
        <begin position="37"/>
        <end position="238"/>
    </location>
</feature>
<reference evidence="2 3" key="1">
    <citation type="journal article" date="2012" name="Genome Biol.">
        <title>Genome and low-iron response of an oceanic diatom adapted to chronic iron limitation.</title>
        <authorList>
            <person name="Lommer M."/>
            <person name="Specht M."/>
            <person name="Roy A.S."/>
            <person name="Kraemer L."/>
            <person name="Andreson R."/>
            <person name="Gutowska M.A."/>
            <person name="Wolf J."/>
            <person name="Bergner S.V."/>
            <person name="Schilhabel M.B."/>
            <person name="Klostermeier U.C."/>
            <person name="Beiko R.G."/>
            <person name="Rosenstiel P."/>
            <person name="Hippler M."/>
            <person name="Laroche J."/>
        </authorList>
    </citation>
    <scope>NUCLEOTIDE SEQUENCE [LARGE SCALE GENOMIC DNA]</scope>
    <source>
        <strain evidence="2 3">CCMP1005</strain>
    </source>
</reference>
<accession>K0RQ60</accession>
<organism evidence="2 3">
    <name type="scientific">Thalassiosira oceanica</name>
    <name type="common">Marine diatom</name>
    <dbReference type="NCBI Taxonomy" id="159749"/>
    <lineage>
        <taxon>Eukaryota</taxon>
        <taxon>Sar</taxon>
        <taxon>Stramenopiles</taxon>
        <taxon>Ochrophyta</taxon>
        <taxon>Bacillariophyta</taxon>
        <taxon>Coscinodiscophyceae</taxon>
        <taxon>Thalassiosirophycidae</taxon>
        <taxon>Thalassiosirales</taxon>
        <taxon>Thalassiosiraceae</taxon>
        <taxon>Thalassiosira</taxon>
    </lineage>
</organism>
<dbReference type="eggNOG" id="ENOG502SFFM">
    <property type="taxonomic scope" value="Eukaryota"/>
</dbReference>
<keyword evidence="3" id="KW-1185">Reference proteome</keyword>
<gene>
    <name evidence="2" type="ORF">THAOC_25879</name>
</gene>
<proteinExistence type="predicted"/>
<protein>
    <submittedName>
        <fullName evidence="2">Uncharacterized protein</fullName>
    </submittedName>
</protein>
<sequence length="238" mass="25165">MAYLVGPLDMAYLVGPLDMVLLSALVRIVGLRGRAFGADPSDGGAEADAPRAATASSDVSYGVNGNPVMAPSLPSSTHEASAQSSPAGASFGRRDSAPASPSSSFSQYKGSEQASRDDEEMATLILPTRPLAVPNPYATPSPKQPNPIRAERRPTPEPTRPTPEQLRRSEANRLAALQRRLANGSDPAPASSSSSFSQYEGSEQASRDDDEMATMILPHRPVPHSYATPSPKQPNPFR</sequence>
<dbReference type="AlphaFoldDB" id="K0RQ60"/>
<feature type="compositionally biased region" description="Low complexity" evidence="1">
    <location>
        <begin position="97"/>
        <end position="106"/>
    </location>
</feature>
<dbReference type="EMBL" id="AGNL01035738">
    <property type="protein sequence ID" value="EJK54489.1"/>
    <property type="molecule type" value="Genomic_DNA"/>
</dbReference>
<feature type="compositionally biased region" description="Polar residues" evidence="1">
    <location>
        <begin position="73"/>
        <end position="87"/>
    </location>
</feature>
<evidence type="ECO:0000313" key="2">
    <source>
        <dbReference type="EMBL" id="EJK54489.1"/>
    </source>
</evidence>
<comment type="caution">
    <text evidence="2">The sequence shown here is derived from an EMBL/GenBank/DDBJ whole genome shotgun (WGS) entry which is preliminary data.</text>
</comment>
<evidence type="ECO:0000313" key="3">
    <source>
        <dbReference type="Proteomes" id="UP000266841"/>
    </source>
</evidence>
<name>K0RQ60_THAOC</name>
<feature type="non-terminal residue" evidence="2">
    <location>
        <position position="238"/>
    </location>
</feature>
<evidence type="ECO:0000256" key="1">
    <source>
        <dbReference type="SAM" id="MobiDB-lite"/>
    </source>
</evidence>